<dbReference type="InterPro" id="IPR016174">
    <property type="entry name" value="Di-haem_cyt_TM"/>
</dbReference>
<keyword evidence="5 18" id="KW-0349">Heme</keyword>
<feature type="transmembrane region" description="Helical" evidence="19">
    <location>
        <begin position="141"/>
        <end position="159"/>
    </location>
</feature>
<keyword evidence="11 19" id="KW-1133">Transmembrane helix</keyword>
<dbReference type="FunFam" id="1.20.810.10:FF:000002">
    <property type="entry name" value="Cytochrome b"/>
    <property type="match status" value="1"/>
</dbReference>
<feature type="binding site" description="axial binding residue" evidence="18">
    <location>
        <position position="197"/>
    </location>
    <ligand>
        <name>heme b</name>
        <dbReference type="ChEBI" id="CHEBI:60344"/>
        <label>b566</label>
    </ligand>
    <ligandPart>
        <name>Fe</name>
        <dbReference type="ChEBI" id="CHEBI:18248"/>
    </ligandPart>
</feature>
<dbReference type="PROSITE" id="PS51002">
    <property type="entry name" value="CYTB_NTER"/>
    <property type="match status" value="1"/>
</dbReference>
<evidence type="ECO:0000256" key="11">
    <source>
        <dbReference type="ARBA" id="ARBA00022989"/>
    </source>
</evidence>
<accession>A0A7G7X1U2</accession>
<feature type="binding site" description="axial binding residue" evidence="18">
    <location>
        <position position="98"/>
    </location>
    <ligand>
        <name>heme b</name>
        <dbReference type="ChEBI" id="CHEBI:60344"/>
        <label>b566</label>
    </ligand>
    <ligandPart>
        <name>Fe</name>
        <dbReference type="ChEBI" id="CHEBI:18248"/>
    </ligandPart>
</feature>
<dbReference type="InterPro" id="IPR005797">
    <property type="entry name" value="Cyt_b/b6_N"/>
</dbReference>
<evidence type="ECO:0000256" key="3">
    <source>
        <dbReference type="ARBA" id="ARBA00013531"/>
    </source>
</evidence>
<evidence type="ECO:0000256" key="4">
    <source>
        <dbReference type="ARBA" id="ARBA00022448"/>
    </source>
</evidence>
<dbReference type="AlphaFoldDB" id="A0A7G7X1U2"/>
<evidence type="ECO:0000256" key="8">
    <source>
        <dbReference type="ARBA" id="ARBA00022723"/>
    </source>
</evidence>
<feature type="transmembrane region" description="Helical" evidence="19">
    <location>
        <begin position="114"/>
        <end position="134"/>
    </location>
</feature>
<organism evidence="22">
    <name type="scientific">Aegithina viridissima</name>
    <dbReference type="NCBI Taxonomy" id="2478747"/>
    <lineage>
        <taxon>Eukaryota</taxon>
        <taxon>Metazoa</taxon>
        <taxon>Chordata</taxon>
        <taxon>Craniata</taxon>
        <taxon>Vertebrata</taxon>
        <taxon>Euteleostomi</taxon>
        <taxon>Archelosauria</taxon>
        <taxon>Archosauria</taxon>
        <taxon>Dinosauria</taxon>
        <taxon>Saurischia</taxon>
        <taxon>Theropoda</taxon>
        <taxon>Coelurosauria</taxon>
        <taxon>Aves</taxon>
        <taxon>Neognathae</taxon>
        <taxon>Neoaves</taxon>
        <taxon>Telluraves</taxon>
        <taxon>Australaves</taxon>
        <taxon>Passeriformes</taxon>
        <taxon>Sylvioidea</taxon>
        <taxon>Aegithalidae</taxon>
        <taxon>Aegithina</taxon>
    </lineage>
</organism>
<reference evidence="22" key="1">
    <citation type="submission" date="2020-01" db="EMBL/GenBank/DDBJ databases">
        <title>Biotic interactions are the dominant drivers of phylogenetic and functional structure in bird communities along a tropical elevational gradient.</title>
        <authorList>
            <person name="Boyce A.J."/>
            <person name="Shakya S.B."/>
            <person name="Sheldon F.H."/>
            <person name="Moyle R.G."/>
            <person name="Martin T.E."/>
        </authorList>
    </citation>
    <scope>NUCLEOTIDE SEQUENCE</scope>
</reference>
<sequence>MAPNLRKNHPLLKIINDSLIDLPTPSNISIWWNFGSLLGICLTTQIITGLLLATHYTGDTTLAFTSVTHMCRNVQFGWLIRNLHANGASFFFICIYLHIGRGIYYGSYLNKETWNVGVILLLTLMATAFVGYVLPWGQMSFWGATVITNLFSAIPYIGQTLVEWAWGGFSVDNPTLTRFFALHFLLPFMIAGLTLVHLTFLHETGSNNPLGIPSDCDKIPFHPYYSIKDMMGFALMLILLTSLALFSPNILGDPEKFTPANPLTTPPHIKPEWYFLFAYAILRSIPNKLGGVLALVASILVLFLMPLLHKSKQRSMTFRPLSQILFWALVANLLILTWVGSQPVEHPFIIIGQLASLSYFTIILVLFPIAGILENKMLKL</sequence>
<keyword evidence="8 18" id="KW-0479">Metal-binding</keyword>
<dbReference type="PROSITE" id="PS51003">
    <property type="entry name" value="CYTB_CTER"/>
    <property type="match status" value="1"/>
</dbReference>
<feature type="transmembrane region" description="Helical" evidence="19">
    <location>
        <begin position="30"/>
        <end position="57"/>
    </location>
</feature>
<dbReference type="Gene3D" id="1.20.810.10">
    <property type="entry name" value="Cytochrome Bc1 Complex, Chain C"/>
    <property type="match status" value="1"/>
</dbReference>
<dbReference type="Pfam" id="PF00032">
    <property type="entry name" value="Cytochrom_B_C"/>
    <property type="match status" value="1"/>
</dbReference>
<evidence type="ECO:0000313" key="22">
    <source>
        <dbReference type="EMBL" id="QNH73694.1"/>
    </source>
</evidence>
<dbReference type="GO" id="GO:0045275">
    <property type="term" value="C:respiratory chain complex III"/>
    <property type="evidence" value="ECO:0007669"/>
    <property type="project" value="InterPro"/>
</dbReference>
<evidence type="ECO:0000256" key="6">
    <source>
        <dbReference type="ARBA" id="ARBA00022660"/>
    </source>
</evidence>
<dbReference type="GO" id="GO:0016491">
    <property type="term" value="F:oxidoreductase activity"/>
    <property type="evidence" value="ECO:0007669"/>
    <property type="project" value="UniProtKB-UniRule"/>
</dbReference>
<feature type="transmembrane region" description="Helical" evidence="19">
    <location>
        <begin position="347"/>
        <end position="373"/>
    </location>
</feature>
<dbReference type="PIRSF" id="PIRSF038885">
    <property type="entry name" value="COB"/>
    <property type="match status" value="1"/>
</dbReference>
<feature type="binding site" description="axial binding residue" evidence="18">
    <location>
        <position position="84"/>
    </location>
    <ligand>
        <name>heme b</name>
        <dbReference type="ChEBI" id="CHEBI:60344"/>
        <label>b562</label>
    </ligand>
    <ligandPart>
        <name>Fe</name>
        <dbReference type="ChEBI" id="CHEBI:18248"/>
    </ligandPart>
</feature>
<feature type="binding site" description="axial binding residue" evidence="18">
    <location>
        <position position="183"/>
    </location>
    <ligand>
        <name>heme b</name>
        <dbReference type="ChEBI" id="CHEBI:60344"/>
        <label>b562</label>
    </ligand>
    <ligandPart>
        <name>Fe</name>
        <dbReference type="ChEBI" id="CHEBI:18248"/>
    </ligandPart>
</feature>
<dbReference type="EMBL" id="MN991502">
    <property type="protein sequence ID" value="QNH73694.1"/>
    <property type="molecule type" value="Genomic_DNA"/>
</dbReference>
<dbReference type="PANTHER" id="PTHR19271">
    <property type="entry name" value="CYTOCHROME B"/>
    <property type="match status" value="1"/>
</dbReference>
<keyword evidence="6 19" id="KW-0679">Respiratory chain</keyword>
<keyword evidence="13" id="KW-0830">Ubiquinone</keyword>
<protein>
    <recommendedName>
        <fullName evidence="3 19">Cytochrome b</fullName>
    </recommendedName>
</protein>
<keyword evidence="10 19" id="KW-0249">Electron transport</keyword>
<feature type="transmembrane region" description="Helical" evidence="19">
    <location>
        <begin position="230"/>
        <end position="251"/>
    </location>
</feature>
<evidence type="ECO:0000256" key="15">
    <source>
        <dbReference type="ARBA" id="ARBA00023136"/>
    </source>
</evidence>
<evidence type="ECO:0000256" key="14">
    <source>
        <dbReference type="ARBA" id="ARBA00023128"/>
    </source>
</evidence>
<evidence type="ECO:0000259" key="21">
    <source>
        <dbReference type="PROSITE" id="PS51003"/>
    </source>
</evidence>
<proteinExistence type="inferred from homology"/>
<keyword evidence="15 19" id="KW-0472">Membrane</keyword>
<evidence type="ECO:0000259" key="20">
    <source>
        <dbReference type="PROSITE" id="PS51002"/>
    </source>
</evidence>
<evidence type="ECO:0000256" key="17">
    <source>
        <dbReference type="PIRSR" id="PIRSR038885-1"/>
    </source>
</evidence>
<feature type="binding site" evidence="17">
    <location>
        <position position="202"/>
    </location>
    <ligand>
        <name>a ubiquinone</name>
        <dbReference type="ChEBI" id="CHEBI:16389"/>
    </ligand>
</feature>
<name>A0A7G7X1U2_9PASS</name>
<evidence type="ECO:0000256" key="7">
    <source>
        <dbReference type="ARBA" id="ARBA00022692"/>
    </source>
</evidence>
<feature type="transmembrane region" description="Helical" evidence="19">
    <location>
        <begin position="289"/>
        <end position="308"/>
    </location>
</feature>
<evidence type="ECO:0000256" key="13">
    <source>
        <dbReference type="ARBA" id="ARBA00023075"/>
    </source>
</evidence>
<dbReference type="InterPro" id="IPR005798">
    <property type="entry name" value="Cyt_b/b6_C"/>
</dbReference>
<comment type="subcellular location">
    <subcellularLocation>
        <location evidence="2">Mitochondrion inner membrane</location>
        <topology evidence="2">Multi-pass membrane protein</topology>
    </subcellularLocation>
</comment>
<keyword evidence="9" id="KW-0999">Mitochondrion inner membrane</keyword>
<dbReference type="SUPFAM" id="SSF81342">
    <property type="entry name" value="Transmembrane di-heme cytochromes"/>
    <property type="match status" value="1"/>
</dbReference>
<dbReference type="InterPro" id="IPR027387">
    <property type="entry name" value="Cytb/b6-like_sf"/>
</dbReference>
<feature type="transmembrane region" description="Helical" evidence="19">
    <location>
        <begin position="320"/>
        <end position="341"/>
    </location>
</feature>
<dbReference type="GO" id="GO:0046872">
    <property type="term" value="F:metal ion binding"/>
    <property type="evidence" value="ECO:0007669"/>
    <property type="project" value="UniProtKB-UniRule"/>
</dbReference>
<keyword evidence="12 18" id="KW-0408">Iron</keyword>
<dbReference type="Pfam" id="PF00033">
    <property type="entry name" value="Cytochrome_B"/>
    <property type="match status" value="1"/>
</dbReference>
<dbReference type="PANTHER" id="PTHR19271:SF16">
    <property type="entry name" value="CYTOCHROME B"/>
    <property type="match status" value="1"/>
</dbReference>
<evidence type="ECO:0000256" key="16">
    <source>
        <dbReference type="ARBA" id="ARBA00061233"/>
    </source>
</evidence>
<dbReference type="InterPro" id="IPR048259">
    <property type="entry name" value="Cytochrome_b_N_euk/bac"/>
</dbReference>
<evidence type="ECO:0000256" key="1">
    <source>
        <dbReference type="ARBA" id="ARBA00002566"/>
    </source>
</evidence>
<dbReference type="GO" id="GO:0008121">
    <property type="term" value="F:quinol-cytochrome-c reductase activity"/>
    <property type="evidence" value="ECO:0007669"/>
    <property type="project" value="InterPro"/>
</dbReference>
<evidence type="ECO:0000256" key="12">
    <source>
        <dbReference type="ARBA" id="ARBA00023004"/>
    </source>
</evidence>
<feature type="domain" description="Cytochrome b/b6 N-terminal region profile" evidence="20">
    <location>
        <begin position="1"/>
        <end position="210"/>
    </location>
</feature>
<comment type="cofactor">
    <cofactor evidence="18">
        <name>heme</name>
        <dbReference type="ChEBI" id="CHEBI:30413"/>
    </cofactor>
    <text evidence="18">Binds 2 heme groups non-covalently.</text>
</comment>
<comment type="function">
    <text evidence="1 19">Component of the ubiquinol-cytochrome c reductase complex (complex III or cytochrome b-c1 complex) that is part of the mitochondrial respiratory chain. The b-c1 complex mediates electron transfer from ubiquinol to cytochrome c. Contributes to the generation of a proton gradient across the mitochondrial membrane that is then used for ATP synthesis.</text>
</comment>
<evidence type="ECO:0000256" key="9">
    <source>
        <dbReference type="ARBA" id="ARBA00022792"/>
    </source>
</evidence>
<feature type="transmembrane region" description="Helical" evidence="19">
    <location>
        <begin position="78"/>
        <end position="99"/>
    </location>
</feature>
<feature type="transmembrane region" description="Helical" evidence="19">
    <location>
        <begin position="179"/>
        <end position="201"/>
    </location>
</feature>
<comment type="similarity">
    <text evidence="16 19">Belongs to the cytochrome b family.</text>
</comment>
<comment type="cofactor">
    <cofactor evidence="19">
        <name>heme b</name>
        <dbReference type="ChEBI" id="CHEBI:60344"/>
    </cofactor>
    <text evidence="19">Binds 2 heme groups non-covalently.</text>
</comment>
<evidence type="ECO:0000256" key="10">
    <source>
        <dbReference type="ARBA" id="ARBA00022982"/>
    </source>
</evidence>
<keyword evidence="14 19" id="KW-0496">Mitochondrion</keyword>
<dbReference type="CDD" id="cd00290">
    <property type="entry name" value="cytochrome_b_C"/>
    <property type="match status" value="1"/>
</dbReference>
<dbReference type="InterPro" id="IPR048260">
    <property type="entry name" value="Cytochrome_b_C_euk/bac"/>
</dbReference>
<feature type="domain" description="Cytochrome b/b6 C-terminal region profile" evidence="21">
    <location>
        <begin position="211"/>
        <end position="380"/>
    </location>
</feature>
<evidence type="ECO:0000256" key="2">
    <source>
        <dbReference type="ARBA" id="ARBA00004448"/>
    </source>
</evidence>
<keyword evidence="7 19" id="KW-0812">Transmembrane</keyword>
<dbReference type="InterPro" id="IPR030689">
    <property type="entry name" value="Cytochrome_b"/>
</dbReference>
<dbReference type="SUPFAM" id="SSF81648">
    <property type="entry name" value="a domain/subunit of cytochrome bc1 complex (Ubiquinol-cytochrome c reductase)"/>
    <property type="match status" value="1"/>
</dbReference>
<dbReference type="InterPro" id="IPR036150">
    <property type="entry name" value="Cyt_b/b6_C_sf"/>
</dbReference>
<dbReference type="GO" id="GO:0005743">
    <property type="term" value="C:mitochondrial inner membrane"/>
    <property type="evidence" value="ECO:0007669"/>
    <property type="project" value="UniProtKB-SubCell"/>
</dbReference>
<geneLocation type="mitochondrion" evidence="22"/>
<dbReference type="CDD" id="cd00284">
    <property type="entry name" value="Cytochrome_b_N"/>
    <property type="match status" value="1"/>
</dbReference>
<evidence type="ECO:0000256" key="18">
    <source>
        <dbReference type="PIRSR" id="PIRSR038885-2"/>
    </source>
</evidence>
<dbReference type="GO" id="GO:0006122">
    <property type="term" value="P:mitochondrial electron transport, ubiquinol to cytochrome c"/>
    <property type="evidence" value="ECO:0007669"/>
    <property type="project" value="TreeGrafter"/>
</dbReference>
<gene>
    <name evidence="22" type="primary">cytb</name>
</gene>
<evidence type="ECO:0000256" key="19">
    <source>
        <dbReference type="RuleBase" id="RU362117"/>
    </source>
</evidence>
<keyword evidence="4 19" id="KW-0813">Transport</keyword>
<evidence type="ECO:0000256" key="5">
    <source>
        <dbReference type="ARBA" id="ARBA00022617"/>
    </source>
</evidence>